<reference evidence="3 4" key="1">
    <citation type="submission" date="2014-04" db="EMBL/GenBank/DDBJ databases">
        <authorList>
            <consortium name="DOE Joint Genome Institute"/>
            <person name="Kuo A."/>
            <person name="Kohler A."/>
            <person name="Nagy L.G."/>
            <person name="Floudas D."/>
            <person name="Copeland A."/>
            <person name="Barry K.W."/>
            <person name="Cichocki N."/>
            <person name="Veneault-Fourrey C."/>
            <person name="LaButti K."/>
            <person name="Lindquist E.A."/>
            <person name="Lipzen A."/>
            <person name="Lundell T."/>
            <person name="Morin E."/>
            <person name="Murat C."/>
            <person name="Sun H."/>
            <person name="Tunlid A."/>
            <person name="Henrissat B."/>
            <person name="Grigoriev I.V."/>
            <person name="Hibbett D.S."/>
            <person name="Martin F."/>
            <person name="Nordberg H.P."/>
            <person name="Cantor M.N."/>
            <person name="Hua S.X."/>
        </authorList>
    </citation>
    <scope>NUCLEOTIDE SEQUENCE [LARGE SCALE GENOMIC DNA]</scope>
    <source>
        <strain evidence="3 4">LaAM-08-1</strain>
    </source>
</reference>
<feature type="transmembrane region" description="Helical" evidence="1">
    <location>
        <begin position="115"/>
        <end position="135"/>
    </location>
</feature>
<sequence length="240" mass="26448">TKYKIKEENIYASDEVGIQAQGGGEREYVFGPRTKAVPYQQRSGTRENITTIVTICADGTSTPPAVIFKGNAYQQKGWTDGEIGASWMKLFENATRVKANGEYRLLVVDGHNSHYTVAFLLLAHLHMVIVICYVAHGTHIYQGLDVVVFAVLKHYLGVERDALLRTTGTAIDKGNFLQIISKAYVTALTPELIKTAFRKTGIWPFNPNVITADMLAPSKETSIQSHLPVPTSSQPVQILA</sequence>
<dbReference type="OrthoDB" id="2917041at2759"/>
<dbReference type="Pfam" id="PF03184">
    <property type="entry name" value="DDE_1"/>
    <property type="match status" value="1"/>
</dbReference>
<protein>
    <recommendedName>
        <fullName evidence="2">DDE-1 domain-containing protein</fullName>
    </recommendedName>
</protein>
<dbReference type="InterPro" id="IPR004875">
    <property type="entry name" value="DDE_SF_endonuclease_dom"/>
</dbReference>
<gene>
    <name evidence="3" type="ORF">K443DRAFT_67055</name>
</gene>
<feature type="non-terminal residue" evidence="3">
    <location>
        <position position="1"/>
    </location>
</feature>
<dbReference type="HOGENOM" id="CLU_013929_2_2_1"/>
<keyword evidence="1" id="KW-1133">Transmembrane helix</keyword>
<name>A0A0C9WUZ7_9AGAR</name>
<evidence type="ECO:0000259" key="2">
    <source>
        <dbReference type="Pfam" id="PF03184"/>
    </source>
</evidence>
<keyword evidence="4" id="KW-1185">Reference proteome</keyword>
<evidence type="ECO:0000256" key="1">
    <source>
        <dbReference type="SAM" id="Phobius"/>
    </source>
</evidence>
<evidence type="ECO:0000313" key="4">
    <source>
        <dbReference type="Proteomes" id="UP000054477"/>
    </source>
</evidence>
<keyword evidence="1" id="KW-0472">Membrane</keyword>
<proteinExistence type="predicted"/>
<keyword evidence="1" id="KW-0812">Transmembrane</keyword>
<feature type="domain" description="DDE-1" evidence="2">
    <location>
        <begin position="73"/>
        <end position="197"/>
    </location>
</feature>
<accession>A0A0C9WUZ7</accession>
<evidence type="ECO:0000313" key="3">
    <source>
        <dbReference type="EMBL" id="KIJ96205.1"/>
    </source>
</evidence>
<dbReference type="GO" id="GO:0003676">
    <property type="term" value="F:nucleic acid binding"/>
    <property type="evidence" value="ECO:0007669"/>
    <property type="project" value="InterPro"/>
</dbReference>
<dbReference type="EMBL" id="KN838730">
    <property type="protein sequence ID" value="KIJ96205.1"/>
    <property type="molecule type" value="Genomic_DNA"/>
</dbReference>
<feature type="non-terminal residue" evidence="3">
    <location>
        <position position="240"/>
    </location>
</feature>
<dbReference type="AlphaFoldDB" id="A0A0C9WUZ7"/>
<reference evidence="4" key="2">
    <citation type="submission" date="2015-01" db="EMBL/GenBank/DDBJ databases">
        <title>Evolutionary Origins and Diversification of the Mycorrhizal Mutualists.</title>
        <authorList>
            <consortium name="DOE Joint Genome Institute"/>
            <consortium name="Mycorrhizal Genomics Consortium"/>
            <person name="Kohler A."/>
            <person name="Kuo A."/>
            <person name="Nagy L.G."/>
            <person name="Floudas D."/>
            <person name="Copeland A."/>
            <person name="Barry K.W."/>
            <person name="Cichocki N."/>
            <person name="Veneault-Fourrey C."/>
            <person name="LaButti K."/>
            <person name="Lindquist E.A."/>
            <person name="Lipzen A."/>
            <person name="Lundell T."/>
            <person name="Morin E."/>
            <person name="Murat C."/>
            <person name="Riley R."/>
            <person name="Ohm R."/>
            <person name="Sun H."/>
            <person name="Tunlid A."/>
            <person name="Henrissat B."/>
            <person name="Grigoriev I.V."/>
            <person name="Hibbett D.S."/>
            <person name="Martin F."/>
        </authorList>
    </citation>
    <scope>NUCLEOTIDE SEQUENCE [LARGE SCALE GENOMIC DNA]</scope>
    <source>
        <strain evidence="4">LaAM-08-1</strain>
    </source>
</reference>
<dbReference type="Proteomes" id="UP000054477">
    <property type="component" value="Unassembled WGS sequence"/>
</dbReference>
<organism evidence="3 4">
    <name type="scientific">Laccaria amethystina LaAM-08-1</name>
    <dbReference type="NCBI Taxonomy" id="1095629"/>
    <lineage>
        <taxon>Eukaryota</taxon>
        <taxon>Fungi</taxon>
        <taxon>Dikarya</taxon>
        <taxon>Basidiomycota</taxon>
        <taxon>Agaricomycotina</taxon>
        <taxon>Agaricomycetes</taxon>
        <taxon>Agaricomycetidae</taxon>
        <taxon>Agaricales</taxon>
        <taxon>Agaricineae</taxon>
        <taxon>Hydnangiaceae</taxon>
        <taxon>Laccaria</taxon>
    </lineage>
</organism>